<reference evidence="4" key="1">
    <citation type="submission" date="2020-10" db="EMBL/GenBank/DDBJ databases">
        <title>Connecting structure to function with the recovery of over 1000 high-quality activated sludge metagenome-assembled genomes encoding full-length rRNA genes using long-read sequencing.</title>
        <authorList>
            <person name="Singleton C.M."/>
            <person name="Petriglieri F."/>
            <person name="Kristensen J.M."/>
            <person name="Kirkegaard R.H."/>
            <person name="Michaelsen T.Y."/>
            <person name="Andersen M.H."/>
            <person name="Karst S.M."/>
            <person name="Dueholm M.S."/>
            <person name="Nielsen P.H."/>
            <person name="Albertsen M."/>
        </authorList>
    </citation>
    <scope>NUCLEOTIDE SEQUENCE</scope>
    <source>
        <strain evidence="4">Bjer_18-Q3-R1-45_BAT3C.347</strain>
    </source>
</reference>
<dbReference type="Pfam" id="PF00072">
    <property type="entry name" value="Response_reg"/>
    <property type="match status" value="1"/>
</dbReference>
<evidence type="ECO:0000259" key="3">
    <source>
        <dbReference type="PROSITE" id="PS50110"/>
    </source>
</evidence>
<dbReference type="InterPro" id="IPR001789">
    <property type="entry name" value="Sig_transdc_resp-reg_receiver"/>
</dbReference>
<dbReference type="CDD" id="cd00156">
    <property type="entry name" value="REC"/>
    <property type="match status" value="1"/>
</dbReference>
<dbReference type="PANTHER" id="PTHR44591">
    <property type="entry name" value="STRESS RESPONSE REGULATOR PROTEIN 1"/>
    <property type="match status" value="1"/>
</dbReference>
<evidence type="ECO:0000256" key="1">
    <source>
        <dbReference type="ARBA" id="ARBA00022553"/>
    </source>
</evidence>
<proteinExistence type="predicted"/>
<dbReference type="Proteomes" id="UP000807785">
    <property type="component" value="Unassembled WGS sequence"/>
</dbReference>
<feature type="modified residue" description="4-aspartylphosphate" evidence="2">
    <location>
        <position position="56"/>
    </location>
</feature>
<dbReference type="InterPro" id="IPR050595">
    <property type="entry name" value="Bact_response_regulator"/>
</dbReference>
<accession>A0A9D7E4I9</accession>
<evidence type="ECO:0000313" key="5">
    <source>
        <dbReference type="Proteomes" id="UP000807785"/>
    </source>
</evidence>
<dbReference type="InterPro" id="IPR011006">
    <property type="entry name" value="CheY-like_superfamily"/>
</dbReference>
<organism evidence="4 5">
    <name type="scientific">Candidatus Methylophosphatis roskildensis</name>
    <dbReference type="NCBI Taxonomy" id="2899263"/>
    <lineage>
        <taxon>Bacteria</taxon>
        <taxon>Pseudomonadati</taxon>
        <taxon>Pseudomonadota</taxon>
        <taxon>Betaproteobacteria</taxon>
        <taxon>Nitrosomonadales</taxon>
        <taxon>Sterolibacteriaceae</taxon>
        <taxon>Candidatus Methylophosphatis</taxon>
    </lineage>
</organism>
<dbReference type="AlphaFoldDB" id="A0A9D7E4I9"/>
<dbReference type="SUPFAM" id="SSF52172">
    <property type="entry name" value="CheY-like"/>
    <property type="match status" value="1"/>
</dbReference>
<dbReference type="PANTHER" id="PTHR44591:SF3">
    <property type="entry name" value="RESPONSE REGULATORY DOMAIN-CONTAINING PROTEIN"/>
    <property type="match status" value="1"/>
</dbReference>
<keyword evidence="1 2" id="KW-0597">Phosphoprotein</keyword>
<dbReference type="EMBL" id="JADJEV010000003">
    <property type="protein sequence ID" value="MBK6973653.1"/>
    <property type="molecule type" value="Genomic_DNA"/>
</dbReference>
<gene>
    <name evidence="4" type="ORF">IPH26_12180</name>
</gene>
<dbReference type="PROSITE" id="PS50110">
    <property type="entry name" value="RESPONSE_REGULATORY"/>
    <property type="match status" value="1"/>
</dbReference>
<evidence type="ECO:0000313" key="4">
    <source>
        <dbReference type="EMBL" id="MBK6973653.1"/>
    </source>
</evidence>
<protein>
    <submittedName>
        <fullName evidence="4">Response regulator</fullName>
    </submittedName>
</protein>
<sequence>MSVTVYRILIVDDDVVERFVLRGAFETHGYTVDECGNAEEALDICKSDRPSLVVTDLMLPGASGHDLARSLRARFPTSDMPIVIITGSHSADGWDRAIEAGAQAMVLKTSDLTPIIQTVDRLLGAGESGNVATIRMRPPRR</sequence>
<name>A0A9D7E4I9_9PROT</name>
<dbReference type="GO" id="GO:0000160">
    <property type="term" value="P:phosphorelay signal transduction system"/>
    <property type="evidence" value="ECO:0007669"/>
    <property type="project" value="InterPro"/>
</dbReference>
<evidence type="ECO:0000256" key="2">
    <source>
        <dbReference type="PROSITE-ProRule" id="PRU00169"/>
    </source>
</evidence>
<feature type="domain" description="Response regulatory" evidence="3">
    <location>
        <begin position="7"/>
        <end position="123"/>
    </location>
</feature>
<dbReference type="SMART" id="SM00448">
    <property type="entry name" value="REC"/>
    <property type="match status" value="1"/>
</dbReference>
<dbReference type="Gene3D" id="3.40.50.2300">
    <property type="match status" value="1"/>
</dbReference>
<comment type="caution">
    <text evidence="4">The sequence shown here is derived from an EMBL/GenBank/DDBJ whole genome shotgun (WGS) entry which is preliminary data.</text>
</comment>